<protein>
    <submittedName>
        <fullName evidence="1">Uncharacterized protein</fullName>
    </submittedName>
</protein>
<evidence type="ECO:0000313" key="1">
    <source>
        <dbReference type="EMBL" id="KVV38978.1"/>
    </source>
</evidence>
<dbReference type="EMBL" id="LPEQ01000130">
    <property type="protein sequence ID" value="KVV38978.1"/>
    <property type="molecule type" value="Genomic_DNA"/>
</dbReference>
<keyword evidence="2" id="KW-1185">Reference proteome</keyword>
<dbReference type="AlphaFoldDB" id="A0A119AN28"/>
<comment type="caution">
    <text evidence="1">The sequence shown here is derived from an EMBL/GenBank/DDBJ whole genome shotgun (WGS) entry which is preliminary data.</text>
</comment>
<accession>A0A119AN28</accession>
<reference evidence="1 2" key="1">
    <citation type="submission" date="2015-11" db="EMBL/GenBank/DDBJ databases">
        <title>Expanding the genomic diversity of Burkholderia species for the development of highly accurate diagnostics.</title>
        <authorList>
            <person name="Sahl J."/>
            <person name="Keim P."/>
            <person name="Wagner D."/>
        </authorList>
    </citation>
    <scope>NUCLEOTIDE SEQUENCE [LARGE SCALE GENOMIC DNA]</scope>
    <source>
        <strain evidence="1 2">MSMB1301WGS</strain>
    </source>
</reference>
<dbReference type="RefSeq" id="WP_060109069.1">
    <property type="nucleotide sequence ID" value="NZ_LPEQ01000130.1"/>
</dbReference>
<sequence length="107" mass="11700">MLGDFGGVDTVHRVVNGFEARSPRSEGLRLDHDVVVEMDAIGELAGPYAEDGMRIAPAAGHPRSRIRCAAPHRRRHSMPVVVCIRAAVRDCVRCGVAHACSFREGRR</sequence>
<name>A0A119AN28_9BURK</name>
<gene>
    <name evidence="1" type="ORF">WT27_15515</name>
</gene>
<dbReference type="Proteomes" id="UP000062317">
    <property type="component" value="Unassembled WGS sequence"/>
</dbReference>
<organism evidence="1 2">
    <name type="scientific">Burkholderia territorii</name>
    <dbReference type="NCBI Taxonomy" id="1503055"/>
    <lineage>
        <taxon>Bacteria</taxon>
        <taxon>Pseudomonadati</taxon>
        <taxon>Pseudomonadota</taxon>
        <taxon>Betaproteobacteria</taxon>
        <taxon>Burkholderiales</taxon>
        <taxon>Burkholderiaceae</taxon>
        <taxon>Burkholderia</taxon>
        <taxon>Burkholderia cepacia complex</taxon>
    </lineage>
</organism>
<proteinExistence type="predicted"/>
<evidence type="ECO:0000313" key="2">
    <source>
        <dbReference type="Proteomes" id="UP000062317"/>
    </source>
</evidence>